<dbReference type="RefSeq" id="WP_183333782.1">
    <property type="nucleotide sequence ID" value="NZ_BMHX01000003.1"/>
</dbReference>
<feature type="transmembrane region" description="Helical" evidence="1">
    <location>
        <begin position="25"/>
        <end position="50"/>
    </location>
</feature>
<dbReference type="Proteomes" id="UP000588017">
    <property type="component" value="Unassembled WGS sequence"/>
</dbReference>
<feature type="domain" description="Cytochrome c oxidase subunit IV bacterial aa3 type" evidence="2">
    <location>
        <begin position="15"/>
        <end position="50"/>
    </location>
</feature>
<dbReference type="Gene3D" id="1.20.5.160">
    <property type="entry name" value="Bacterial aa3 type cytochrome c oxidase subunit IV"/>
    <property type="match status" value="1"/>
</dbReference>
<organism evidence="3 4">
    <name type="scientific">Chelatococcus composti</name>
    <dbReference type="NCBI Taxonomy" id="1743235"/>
    <lineage>
        <taxon>Bacteria</taxon>
        <taxon>Pseudomonadati</taxon>
        <taxon>Pseudomonadota</taxon>
        <taxon>Alphaproteobacteria</taxon>
        <taxon>Hyphomicrobiales</taxon>
        <taxon>Chelatococcaceae</taxon>
        <taxon>Chelatococcus</taxon>
    </lineage>
</organism>
<dbReference type="Pfam" id="PF07835">
    <property type="entry name" value="COX4_pro_2"/>
    <property type="match status" value="1"/>
</dbReference>
<keyword evidence="1" id="KW-1133">Transmembrane helix</keyword>
<evidence type="ECO:0000313" key="4">
    <source>
        <dbReference type="Proteomes" id="UP000588017"/>
    </source>
</evidence>
<evidence type="ECO:0000313" key="3">
    <source>
        <dbReference type="EMBL" id="MBB6167868.1"/>
    </source>
</evidence>
<dbReference type="AlphaFoldDB" id="A0A841K504"/>
<protein>
    <recommendedName>
        <fullName evidence="2">Cytochrome c oxidase subunit IV bacterial aa3 type domain-containing protein</fullName>
    </recommendedName>
</protein>
<keyword evidence="1" id="KW-0812">Transmembrane</keyword>
<evidence type="ECO:0000256" key="1">
    <source>
        <dbReference type="SAM" id="Phobius"/>
    </source>
</evidence>
<reference evidence="3 4" key="1">
    <citation type="submission" date="2020-08" db="EMBL/GenBank/DDBJ databases">
        <title>Genomic Encyclopedia of Type Strains, Phase IV (KMG-IV): sequencing the most valuable type-strain genomes for metagenomic binning, comparative biology and taxonomic classification.</title>
        <authorList>
            <person name="Goeker M."/>
        </authorList>
    </citation>
    <scope>NUCLEOTIDE SEQUENCE [LARGE SCALE GENOMIC DNA]</scope>
    <source>
        <strain evidence="3 4">DSM 101465</strain>
    </source>
</reference>
<proteinExistence type="predicted"/>
<dbReference type="InterPro" id="IPR012422">
    <property type="entry name" value="Cyt_c_oxidase_su4_bac-aa3"/>
</dbReference>
<sequence>MAQHKHAVPAGGHPDMDYPEHERTYAAFVSFSKWAIVAIVVVLVLMAIFLL</sequence>
<dbReference type="EMBL" id="JACHEH010000003">
    <property type="protein sequence ID" value="MBB6167868.1"/>
    <property type="molecule type" value="Genomic_DNA"/>
</dbReference>
<comment type="caution">
    <text evidence="3">The sequence shown here is derived from an EMBL/GenBank/DDBJ whole genome shotgun (WGS) entry which is preliminary data.</text>
</comment>
<keyword evidence="4" id="KW-1185">Reference proteome</keyword>
<dbReference type="InterPro" id="IPR036596">
    <property type="entry name" value="Cyt-C_aa3_sf"/>
</dbReference>
<evidence type="ECO:0000259" key="2">
    <source>
        <dbReference type="Pfam" id="PF07835"/>
    </source>
</evidence>
<keyword evidence="1" id="KW-0472">Membrane</keyword>
<gene>
    <name evidence="3" type="ORF">HNQ73_001491</name>
</gene>
<name>A0A841K504_9HYPH</name>
<accession>A0A841K504</accession>
<dbReference type="SUPFAM" id="SSF81469">
    <property type="entry name" value="Bacterial aa3 type cytochrome c oxidase subunit IV"/>
    <property type="match status" value="1"/>
</dbReference>